<evidence type="ECO:0000256" key="2">
    <source>
        <dbReference type="ARBA" id="ARBA00022917"/>
    </source>
</evidence>
<dbReference type="Gene3D" id="2.40.30.10">
    <property type="entry name" value="Translation factors"/>
    <property type="match status" value="1"/>
</dbReference>
<dbReference type="PROSITE" id="PS51722">
    <property type="entry name" value="G_TR_2"/>
    <property type="match status" value="1"/>
</dbReference>
<dbReference type="NCBIfam" id="TIGR00231">
    <property type="entry name" value="small_GTP"/>
    <property type="match status" value="1"/>
</dbReference>
<dbReference type="GO" id="GO:0005525">
    <property type="term" value="F:GTP binding"/>
    <property type="evidence" value="ECO:0007669"/>
    <property type="project" value="UniProtKB-KW"/>
</dbReference>
<keyword evidence="2" id="KW-0648">Protein biosynthesis</keyword>
<dbReference type="InterPro" id="IPR027417">
    <property type="entry name" value="P-loop_NTPase"/>
</dbReference>
<feature type="domain" description="Tr-type G" evidence="4">
    <location>
        <begin position="1"/>
        <end position="248"/>
    </location>
</feature>
<dbReference type="AlphaFoldDB" id="A0A0F8YZZ0"/>
<accession>A0A0F8YZZ0</accession>
<dbReference type="InterPro" id="IPR005225">
    <property type="entry name" value="Small_GTP-bd"/>
</dbReference>
<dbReference type="GO" id="GO:0032790">
    <property type="term" value="P:ribosome disassembly"/>
    <property type="evidence" value="ECO:0007669"/>
    <property type="project" value="TreeGrafter"/>
</dbReference>
<keyword evidence="1" id="KW-0547">Nucleotide-binding</keyword>
<gene>
    <name evidence="5" type="ORF">LCGC14_3094210</name>
</gene>
<dbReference type="GO" id="GO:0003924">
    <property type="term" value="F:GTPase activity"/>
    <property type="evidence" value="ECO:0007669"/>
    <property type="project" value="InterPro"/>
</dbReference>
<dbReference type="CDD" id="cd01886">
    <property type="entry name" value="EF-G"/>
    <property type="match status" value="1"/>
</dbReference>
<dbReference type="InterPro" id="IPR000795">
    <property type="entry name" value="T_Tr_GTP-bd_dom"/>
</dbReference>
<evidence type="ECO:0000256" key="1">
    <source>
        <dbReference type="ARBA" id="ARBA00022741"/>
    </source>
</evidence>
<protein>
    <recommendedName>
        <fullName evidence="4">Tr-type G domain-containing protein</fullName>
    </recommendedName>
</protein>
<feature type="non-terminal residue" evidence="5">
    <location>
        <position position="347"/>
    </location>
</feature>
<dbReference type="PANTHER" id="PTHR43261:SF1">
    <property type="entry name" value="RIBOSOME-RELEASING FACTOR 2, MITOCHONDRIAL"/>
    <property type="match status" value="1"/>
</dbReference>
<dbReference type="EMBL" id="LAZR01066474">
    <property type="protein sequence ID" value="KKK53496.1"/>
    <property type="molecule type" value="Genomic_DNA"/>
</dbReference>
<evidence type="ECO:0000313" key="5">
    <source>
        <dbReference type="EMBL" id="KKK53496.1"/>
    </source>
</evidence>
<dbReference type="GO" id="GO:0006412">
    <property type="term" value="P:translation"/>
    <property type="evidence" value="ECO:0007669"/>
    <property type="project" value="UniProtKB-KW"/>
</dbReference>
<dbReference type="SUPFAM" id="SSF50447">
    <property type="entry name" value="Translation proteins"/>
    <property type="match status" value="1"/>
</dbReference>
<name>A0A0F8YZZ0_9ZZZZ</name>
<dbReference type="Gene3D" id="3.40.50.300">
    <property type="entry name" value="P-loop containing nucleotide triphosphate hydrolases"/>
    <property type="match status" value="1"/>
</dbReference>
<proteinExistence type="predicted"/>
<dbReference type="InterPro" id="IPR004161">
    <property type="entry name" value="EFTu-like_2"/>
</dbReference>
<dbReference type="InterPro" id="IPR009000">
    <property type="entry name" value="Transl_B-barrel_sf"/>
</dbReference>
<evidence type="ECO:0000256" key="3">
    <source>
        <dbReference type="ARBA" id="ARBA00023134"/>
    </source>
</evidence>
<dbReference type="PRINTS" id="PR00315">
    <property type="entry name" value="ELONGATNFCT"/>
</dbReference>
<dbReference type="Pfam" id="PF03144">
    <property type="entry name" value="GTP_EFTU_D2"/>
    <property type="match status" value="1"/>
</dbReference>
<reference evidence="5" key="1">
    <citation type="journal article" date="2015" name="Nature">
        <title>Complex archaea that bridge the gap between prokaryotes and eukaryotes.</title>
        <authorList>
            <person name="Spang A."/>
            <person name="Saw J.H."/>
            <person name="Jorgensen S.L."/>
            <person name="Zaremba-Niedzwiedzka K."/>
            <person name="Martijn J."/>
            <person name="Lind A.E."/>
            <person name="van Eijk R."/>
            <person name="Schleper C."/>
            <person name="Guy L."/>
            <person name="Ettema T.J."/>
        </authorList>
    </citation>
    <scope>NUCLEOTIDE SEQUENCE</scope>
</reference>
<dbReference type="InterPro" id="IPR031157">
    <property type="entry name" value="G_TR_CS"/>
</dbReference>
<feature type="non-terminal residue" evidence="5">
    <location>
        <position position="1"/>
    </location>
</feature>
<evidence type="ECO:0000259" key="4">
    <source>
        <dbReference type="PROSITE" id="PS51722"/>
    </source>
</evidence>
<dbReference type="PANTHER" id="PTHR43261">
    <property type="entry name" value="TRANSLATION ELONGATION FACTOR G-RELATED"/>
    <property type="match status" value="1"/>
</dbReference>
<keyword evidence="3" id="KW-0342">GTP-binding</keyword>
<dbReference type="FunFam" id="3.40.50.300:FF:000029">
    <property type="entry name" value="Elongation factor G"/>
    <property type="match status" value="1"/>
</dbReference>
<comment type="caution">
    <text evidence="5">The sequence shown here is derived from an EMBL/GenBank/DDBJ whole genome shotgun (WGS) entry which is preliminary data.</text>
</comment>
<dbReference type="Pfam" id="PF00009">
    <property type="entry name" value="GTP_EFTU"/>
    <property type="match status" value="1"/>
</dbReference>
<sequence>KTYKMGEVHEGSAEMDWMELEKERGISITAAATFCSWKGFQINIIDTPGHVDFTAEVERSLRVLDGAIGIFCAVSGVESQSETVWRQGQKYDLPCLCFINKMDKIGADFEMAVQSIQDKLLANAVPVQIPIGEASEYCGLIDLIEMRAFYFEQEETAAKCIEKDIPADMLAEAEQAQHDMIEAAAEFDDDLMDDYIHDNPIDMDTVVAAIRKGTLTNKINPVFCGAALKNIGARRLLDGVIAYLPSPKDRPPITGYGANDKEIEIVCDPDKPFVAVAFKITSDKHGDLYFLRIYQGTLKKGSRVLNATRGFKENITRIFEMHAASRDLREIARAGDIVAVVGLKDTL</sequence>
<organism evidence="5">
    <name type="scientific">marine sediment metagenome</name>
    <dbReference type="NCBI Taxonomy" id="412755"/>
    <lineage>
        <taxon>unclassified sequences</taxon>
        <taxon>metagenomes</taxon>
        <taxon>ecological metagenomes</taxon>
    </lineage>
</organism>
<dbReference type="SUPFAM" id="SSF52540">
    <property type="entry name" value="P-loop containing nucleoside triphosphate hydrolases"/>
    <property type="match status" value="1"/>
</dbReference>
<dbReference type="PROSITE" id="PS00301">
    <property type="entry name" value="G_TR_1"/>
    <property type="match status" value="1"/>
</dbReference>